<dbReference type="SMART" id="SM00906">
    <property type="entry name" value="Fungal_trans"/>
    <property type="match status" value="1"/>
</dbReference>
<gene>
    <name evidence="7" type="ORF">FHETE_2482</name>
</gene>
<dbReference type="Proteomes" id="UP000567885">
    <property type="component" value="Unassembled WGS sequence"/>
</dbReference>
<reference evidence="7 8" key="1">
    <citation type="submission" date="2020-05" db="EMBL/GenBank/DDBJ databases">
        <title>Identification and distribution of gene clusters putatively required for synthesis of sphingolipid metabolism inhibitors in phylogenetically diverse species of the filamentous fungus Fusarium.</title>
        <authorList>
            <person name="Kim H.-S."/>
            <person name="Busman M."/>
            <person name="Brown D.W."/>
            <person name="Divon H."/>
            <person name="Uhlig S."/>
            <person name="Proctor R.H."/>
        </authorList>
    </citation>
    <scope>NUCLEOTIDE SEQUENCE [LARGE SCALE GENOMIC DNA]</scope>
    <source>
        <strain evidence="7 8">NRRL 20693</strain>
    </source>
</reference>
<keyword evidence="4" id="KW-0539">Nucleus</keyword>
<dbReference type="InterPro" id="IPR005624">
    <property type="entry name" value="PduO/GlcC-like"/>
</dbReference>
<dbReference type="PROSITE" id="PS50048">
    <property type="entry name" value="ZN2_CY6_FUNGAL_2"/>
    <property type="match status" value="1"/>
</dbReference>
<evidence type="ECO:0000256" key="4">
    <source>
        <dbReference type="ARBA" id="ARBA00023242"/>
    </source>
</evidence>
<feature type="compositionally biased region" description="Polar residues" evidence="5">
    <location>
        <begin position="820"/>
        <end position="841"/>
    </location>
</feature>
<evidence type="ECO:0000256" key="3">
    <source>
        <dbReference type="ARBA" id="ARBA00023163"/>
    </source>
</evidence>
<dbReference type="SUPFAM" id="SSF57701">
    <property type="entry name" value="Zn2/Cys6 DNA-binding domain"/>
    <property type="match status" value="1"/>
</dbReference>
<dbReference type="GO" id="GO:0000981">
    <property type="term" value="F:DNA-binding transcription factor activity, RNA polymerase II-specific"/>
    <property type="evidence" value="ECO:0007669"/>
    <property type="project" value="InterPro"/>
</dbReference>
<dbReference type="CDD" id="cd00067">
    <property type="entry name" value="GAL4"/>
    <property type="match status" value="1"/>
</dbReference>
<dbReference type="OrthoDB" id="2123952at2759"/>
<dbReference type="InterPro" id="IPR007219">
    <property type="entry name" value="XnlR_reg_dom"/>
</dbReference>
<evidence type="ECO:0000313" key="8">
    <source>
        <dbReference type="Proteomes" id="UP000567885"/>
    </source>
</evidence>
<evidence type="ECO:0000313" key="7">
    <source>
        <dbReference type="EMBL" id="KAF5675632.1"/>
    </source>
</evidence>
<accession>A0A8H5WU60</accession>
<name>A0A8H5WU60_FUSHE</name>
<keyword evidence="1" id="KW-0479">Metal-binding</keyword>
<dbReference type="GO" id="GO:0006351">
    <property type="term" value="P:DNA-templated transcription"/>
    <property type="evidence" value="ECO:0007669"/>
    <property type="project" value="InterPro"/>
</dbReference>
<dbReference type="GO" id="GO:0008270">
    <property type="term" value="F:zinc ion binding"/>
    <property type="evidence" value="ECO:0007669"/>
    <property type="project" value="InterPro"/>
</dbReference>
<dbReference type="SUPFAM" id="SSF143744">
    <property type="entry name" value="GlcG-like"/>
    <property type="match status" value="1"/>
</dbReference>
<dbReference type="InterPro" id="IPR036864">
    <property type="entry name" value="Zn2-C6_fun-type_DNA-bd_sf"/>
</dbReference>
<evidence type="ECO:0000256" key="2">
    <source>
        <dbReference type="ARBA" id="ARBA00023015"/>
    </source>
</evidence>
<dbReference type="GO" id="GO:0005634">
    <property type="term" value="C:nucleus"/>
    <property type="evidence" value="ECO:0007669"/>
    <property type="project" value="TreeGrafter"/>
</dbReference>
<dbReference type="GO" id="GO:0000435">
    <property type="term" value="P:positive regulation of transcription from RNA polymerase II promoter by galactose"/>
    <property type="evidence" value="ECO:0007669"/>
    <property type="project" value="TreeGrafter"/>
</dbReference>
<evidence type="ECO:0000256" key="5">
    <source>
        <dbReference type="SAM" id="MobiDB-lite"/>
    </source>
</evidence>
<dbReference type="CDD" id="cd12148">
    <property type="entry name" value="fungal_TF_MHR"/>
    <property type="match status" value="1"/>
</dbReference>
<dbReference type="Pfam" id="PF00172">
    <property type="entry name" value="Zn_clus"/>
    <property type="match status" value="1"/>
</dbReference>
<keyword evidence="2" id="KW-0805">Transcription regulation</keyword>
<evidence type="ECO:0000259" key="6">
    <source>
        <dbReference type="PROSITE" id="PS50048"/>
    </source>
</evidence>
<dbReference type="GO" id="GO:0000978">
    <property type="term" value="F:RNA polymerase II cis-regulatory region sequence-specific DNA binding"/>
    <property type="evidence" value="ECO:0007669"/>
    <property type="project" value="TreeGrafter"/>
</dbReference>
<organism evidence="7 8">
    <name type="scientific">Fusarium heterosporum</name>
    <dbReference type="NCBI Taxonomy" id="42747"/>
    <lineage>
        <taxon>Eukaryota</taxon>
        <taxon>Fungi</taxon>
        <taxon>Dikarya</taxon>
        <taxon>Ascomycota</taxon>
        <taxon>Pezizomycotina</taxon>
        <taxon>Sordariomycetes</taxon>
        <taxon>Hypocreomycetidae</taxon>
        <taxon>Hypocreales</taxon>
        <taxon>Nectriaceae</taxon>
        <taxon>Fusarium</taxon>
        <taxon>Fusarium heterosporum species complex</taxon>
    </lineage>
</organism>
<evidence type="ECO:0000256" key="1">
    <source>
        <dbReference type="ARBA" id="ARBA00022723"/>
    </source>
</evidence>
<dbReference type="Gene3D" id="4.10.240.10">
    <property type="entry name" value="Zn(2)-C6 fungal-type DNA-binding domain"/>
    <property type="match status" value="1"/>
</dbReference>
<comment type="caution">
    <text evidence="7">The sequence shown here is derived from an EMBL/GenBank/DDBJ whole genome shotgun (WGS) entry which is preliminary data.</text>
</comment>
<dbReference type="InterPro" id="IPR051127">
    <property type="entry name" value="Fungal_SecMet_Regulators"/>
</dbReference>
<dbReference type="Pfam" id="PF03928">
    <property type="entry name" value="HbpS-like"/>
    <property type="match status" value="1"/>
</dbReference>
<dbReference type="Gene3D" id="3.30.450.150">
    <property type="entry name" value="Haem-degrading domain"/>
    <property type="match status" value="1"/>
</dbReference>
<dbReference type="InterPro" id="IPR038084">
    <property type="entry name" value="PduO/GlcC-like_sf"/>
</dbReference>
<sequence length="912" mass="100483">MTPKVWTRQTEAGSALAKVQEAIQNPSATAIPKPPSDLEELKADSDSFTLASFTTEDAFVLGNLLYARLYPFATQGKPTVISIALANTSQVIFQTVTGPGTAPDNEQWVRRKRNTVLRFGSSTWFMHNKMKGDEVAFAAKYAIADSNKGDYAIHGGAVPIRVQGVEGIVAIVVVSGLKQDEDHGVIADVIKSHIRLIKDKNRQAIMNATKWRISKACQECRAKKIKCNGDTPCQNCRMRNLSCVYREKARNRTRKVKPRTAAYETIMSHDAMESTSLEPSDEGTVPPTPSADDAASTGPAGSSVMDSERSLAHNSVAATHRASPSCFLQLYYGPSSNFALLNSIYHQITGISPNDPPSRSGVVEEGGQGLDLFNHRKLFFGDLADNQRQTSLPDDCSAMLINPQTAHRLLERYLLTYWHGLPIMSKDDYRRRLDALFQPPGIFDYDEPETIIIMLAVGLGASMLGEEAIAEFLFQKTKQGASKLDEVVNTQVVQIHLLMISHPPYNRFLHVGTACRKAVAAGLHKDGLTRPGYTEHDTDQRRITFWSLFFWETWQCFVLGRPSSIPDPGSVIPLPRDQKLLKSLVTLSRIMDKCVKRIYSPRHDSLLPVWNAAVEIRRELHHFAEHQLKDMKFGLLGDPSTGELGVCQAMVSTIYHHTLLLTFRPFLILRAKLNHDRRSASSADDIQMPPPWLDSACEYCLEAARNSVGFLTGSCATNILCHACTSPLYGKTFTNNHQDIKYHGFFIEGACYALAFDMLQEKKTAHRNLPWIHSGLRTLRSMMGTAGANPGQLPITIASIEQMVRSAGFELKEPVEQSRQHSQPPHMNFNGSPAPGSSANGMGNEPAFTFPSMPFGFDVTGQLNGGASPAGAGSEDPADFTAADVGWDIDFGTMNMEAFLSLDSAEAFNFAP</sequence>
<dbReference type="EMBL" id="JAAGWQ010000038">
    <property type="protein sequence ID" value="KAF5675632.1"/>
    <property type="molecule type" value="Genomic_DNA"/>
</dbReference>
<dbReference type="InterPro" id="IPR001138">
    <property type="entry name" value="Zn2Cys6_DnaBD"/>
</dbReference>
<dbReference type="PANTHER" id="PTHR47424">
    <property type="entry name" value="REGULATORY PROTEIN GAL4"/>
    <property type="match status" value="1"/>
</dbReference>
<feature type="region of interest" description="Disordered" evidence="5">
    <location>
        <begin position="812"/>
        <end position="842"/>
    </location>
</feature>
<dbReference type="PROSITE" id="PS00463">
    <property type="entry name" value="ZN2_CY6_FUNGAL_1"/>
    <property type="match status" value="1"/>
</dbReference>
<feature type="domain" description="Zn(2)-C6 fungal-type" evidence="6">
    <location>
        <begin position="216"/>
        <end position="245"/>
    </location>
</feature>
<keyword evidence="8" id="KW-1185">Reference proteome</keyword>
<proteinExistence type="predicted"/>
<dbReference type="Pfam" id="PF04082">
    <property type="entry name" value="Fungal_trans"/>
    <property type="match status" value="1"/>
</dbReference>
<dbReference type="SMART" id="SM00066">
    <property type="entry name" value="GAL4"/>
    <property type="match status" value="1"/>
</dbReference>
<dbReference type="AlphaFoldDB" id="A0A8H5WU60"/>
<dbReference type="PANTHER" id="PTHR47424:SF15">
    <property type="entry name" value="ZN(II)2CYS6 TRANSCRIPTION FACTOR (EUROFUNG)"/>
    <property type="match status" value="1"/>
</dbReference>
<feature type="region of interest" description="Disordered" evidence="5">
    <location>
        <begin position="254"/>
        <end position="309"/>
    </location>
</feature>
<keyword evidence="3" id="KW-0804">Transcription</keyword>
<protein>
    <recommendedName>
        <fullName evidence="6">Zn(2)-C6 fungal-type domain-containing protein</fullName>
    </recommendedName>
</protein>